<accession>A0A5M8PU26</accession>
<feature type="region of interest" description="Disordered" evidence="1">
    <location>
        <begin position="303"/>
        <end position="380"/>
    </location>
</feature>
<feature type="compositionally biased region" description="Basic and acidic residues" evidence="1">
    <location>
        <begin position="335"/>
        <end position="346"/>
    </location>
</feature>
<evidence type="ECO:0000256" key="1">
    <source>
        <dbReference type="SAM" id="MobiDB-lite"/>
    </source>
</evidence>
<reference evidence="2 3" key="1">
    <citation type="submission" date="2019-09" db="EMBL/GenBank/DDBJ databases">
        <title>The hologenome of the rock-dwelling lichen Lasallia pustulata.</title>
        <authorList>
            <person name="Greshake Tzovaras B."/>
            <person name="Segers F."/>
            <person name="Bicker A."/>
            <person name="Dal Grande F."/>
            <person name="Otte J."/>
            <person name="Hankeln T."/>
            <person name="Schmitt I."/>
            <person name="Ebersberger I."/>
        </authorList>
    </citation>
    <scope>NUCLEOTIDE SEQUENCE [LARGE SCALE GENOMIC DNA]</scope>
    <source>
        <strain evidence="2">A1-1</strain>
    </source>
</reference>
<proteinExistence type="predicted"/>
<feature type="region of interest" description="Disordered" evidence="1">
    <location>
        <begin position="170"/>
        <end position="291"/>
    </location>
</feature>
<name>A0A5M8PU26_9LECA</name>
<evidence type="ECO:0000313" key="2">
    <source>
        <dbReference type="EMBL" id="KAA6413120.1"/>
    </source>
</evidence>
<dbReference type="EMBL" id="VXIT01000004">
    <property type="protein sequence ID" value="KAA6413120.1"/>
    <property type="molecule type" value="Genomic_DNA"/>
</dbReference>
<protein>
    <submittedName>
        <fullName evidence="2">Uncharacterized protein</fullName>
    </submittedName>
</protein>
<dbReference type="Proteomes" id="UP000324767">
    <property type="component" value="Unassembled WGS sequence"/>
</dbReference>
<feature type="compositionally biased region" description="Acidic residues" evidence="1">
    <location>
        <begin position="277"/>
        <end position="289"/>
    </location>
</feature>
<comment type="caution">
    <text evidence="2">The sequence shown here is derived from an EMBL/GenBank/DDBJ whole genome shotgun (WGS) entry which is preliminary data.</text>
</comment>
<evidence type="ECO:0000313" key="3">
    <source>
        <dbReference type="Proteomes" id="UP000324767"/>
    </source>
</evidence>
<gene>
    <name evidence="2" type="ORF">FRX48_02864</name>
</gene>
<organism evidence="2 3">
    <name type="scientific">Lasallia pustulata</name>
    <dbReference type="NCBI Taxonomy" id="136370"/>
    <lineage>
        <taxon>Eukaryota</taxon>
        <taxon>Fungi</taxon>
        <taxon>Dikarya</taxon>
        <taxon>Ascomycota</taxon>
        <taxon>Pezizomycotina</taxon>
        <taxon>Lecanoromycetes</taxon>
        <taxon>OSLEUM clade</taxon>
        <taxon>Umbilicariomycetidae</taxon>
        <taxon>Umbilicariales</taxon>
        <taxon>Umbilicariaceae</taxon>
        <taxon>Lasallia</taxon>
    </lineage>
</organism>
<dbReference type="AlphaFoldDB" id="A0A5M8PU26"/>
<sequence length="380" mass="40706">MCNKITTTFSKCGHKEVHDIPCIEVLDGAACGGKNNQADTDNDKKCPDCRYYDNALLQIATDANLAPHKPTESSAQVYTGPKLYHIRRFRWKHCGHIRDEWTDEECFDPNEAYLEEEQQFGCYKCAEAHPNVLTRMRQEGKLDCDDPWGLSIKDPTNHPLFGITQSNAAVEASRAPSAPSGRTRPPAISVTRSPPTEDASLYSLSPPPGTTSFYADDSPAEPEEPDRHEPPPPHSPPSRGGHTPRAPHPCRSARRSPAPMVPIAEDPAEAAGPIPADDSDLDHTDDEADDLMRPAVLAMPSIAPPAFASRMPQRSRRAPPHEREADYPLDEEEALHEPPPKWRAAGDEEPGGAGSGGGGGGGVDAAGVGGGGGVAAAEGC</sequence>
<dbReference type="OrthoDB" id="5391618at2759"/>
<feature type="compositionally biased region" description="Gly residues" evidence="1">
    <location>
        <begin position="351"/>
        <end position="374"/>
    </location>
</feature>